<feature type="non-terminal residue" evidence="2">
    <location>
        <position position="48"/>
    </location>
</feature>
<dbReference type="Gene3D" id="3.90.180.10">
    <property type="entry name" value="Medium-chain alcohol dehydrogenases, catalytic domain"/>
    <property type="match status" value="1"/>
</dbReference>
<evidence type="ECO:0000259" key="1">
    <source>
        <dbReference type="Pfam" id="PF08240"/>
    </source>
</evidence>
<organism evidence="2 3">
    <name type="scientific">Streptomyces doebereineriae</name>
    <dbReference type="NCBI Taxonomy" id="3075528"/>
    <lineage>
        <taxon>Bacteria</taxon>
        <taxon>Bacillati</taxon>
        <taxon>Actinomycetota</taxon>
        <taxon>Actinomycetes</taxon>
        <taxon>Kitasatosporales</taxon>
        <taxon>Streptomycetaceae</taxon>
        <taxon>Streptomyces</taxon>
    </lineage>
</organism>
<dbReference type="InterPro" id="IPR013154">
    <property type="entry name" value="ADH-like_N"/>
</dbReference>
<name>A0ABU2VSJ3_9ACTN</name>
<dbReference type="Pfam" id="PF08240">
    <property type="entry name" value="ADH_N"/>
    <property type="match status" value="1"/>
</dbReference>
<protein>
    <submittedName>
        <fullName evidence="2">Alcohol dehydrogenase catalytic domain-containing protein</fullName>
    </submittedName>
</protein>
<dbReference type="EMBL" id="JAVREZ010000306">
    <property type="protein sequence ID" value="MDT0488580.1"/>
    <property type="molecule type" value="Genomic_DNA"/>
</dbReference>
<proteinExistence type="predicted"/>
<comment type="caution">
    <text evidence="2">The sequence shown here is derived from an EMBL/GenBank/DDBJ whole genome shotgun (WGS) entry which is preliminary data.</text>
</comment>
<dbReference type="InterPro" id="IPR011032">
    <property type="entry name" value="GroES-like_sf"/>
</dbReference>
<gene>
    <name evidence="2" type="ORF">RNB18_52010</name>
</gene>
<sequence>MRAAVLRGGRMVVRDDVPEPTPGPGQVLVEVKACGICGSDLHFATHGA</sequence>
<keyword evidence="3" id="KW-1185">Reference proteome</keyword>
<dbReference type="Proteomes" id="UP001183824">
    <property type="component" value="Unassembled WGS sequence"/>
</dbReference>
<evidence type="ECO:0000313" key="2">
    <source>
        <dbReference type="EMBL" id="MDT0488580.1"/>
    </source>
</evidence>
<reference evidence="3" key="1">
    <citation type="submission" date="2023-07" db="EMBL/GenBank/DDBJ databases">
        <title>30 novel species of actinomycetes from the DSMZ collection.</title>
        <authorList>
            <person name="Nouioui I."/>
        </authorList>
    </citation>
    <scope>NUCLEOTIDE SEQUENCE [LARGE SCALE GENOMIC DNA]</scope>
    <source>
        <strain evidence="3">DSM 41640</strain>
    </source>
</reference>
<feature type="domain" description="Alcohol dehydrogenase-like N-terminal" evidence="1">
    <location>
        <begin position="23"/>
        <end position="45"/>
    </location>
</feature>
<accession>A0ABU2VSJ3</accession>
<dbReference type="SUPFAM" id="SSF50129">
    <property type="entry name" value="GroES-like"/>
    <property type="match status" value="1"/>
</dbReference>
<evidence type="ECO:0000313" key="3">
    <source>
        <dbReference type="Proteomes" id="UP001183824"/>
    </source>
</evidence>